<keyword evidence="1" id="KW-0677">Repeat</keyword>
<evidence type="ECO:0000256" key="3">
    <source>
        <dbReference type="ARBA" id="ARBA00022840"/>
    </source>
</evidence>
<dbReference type="RefSeq" id="WP_109794160.1">
    <property type="nucleotide sequence ID" value="NZ_PHIG01000037.1"/>
</dbReference>
<dbReference type="InterPro" id="IPR032781">
    <property type="entry name" value="ABC_tran_Xtn"/>
</dbReference>
<feature type="domain" description="ABC transporter" evidence="5">
    <location>
        <begin position="310"/>
        <end position="525"/>
    </location>
</feature>
<dbReference type="Gene3D" id="3.40.50.300">
    <property type="entry name" value="P-loop containing nucleotide triphosphate hydrolases"/>
    <property type="match status" value="2"/>
</dbReference>
<dbReference type="InterPro" id="IPR037118">
    <property type="entry name" value="Val-tRNA_synth_C_sf"/>
</dbReference>
<organism evidence="6 7">
    <name type="scientific">Minwuia thermotolerans</name>
    <dbReference type="NCBI Taxonomy" id="2056226"/>
    <lineage>
        <taxon>Bacteria</taxon>
        <taxon>Pseudomonadati</taxon>
        <taxon>Pseudomonadota</taxon>
        <taxon>Alphaproteobacteria</taxon>
        <taxon>Minwuiales</taxon>
        <taxon>Minwuiaceae</taxon>
        <taxon>Minwuia</taxon>
    </lineage>
</organism>
<dbReference type="PROSITE" id="PS00211">
    <property type="entry name" value="ABC_TRANSPORTER_1"/>
    <property type="match status" value="2"/>
</dbReference>
<comment type="caution">
    <text evidence="6">The sequence shown here is derived from an EMBL/GenBank/DDBJ whole genome shotgun (WGS) entry which is preliminary data.</text>
</comment>
<dbReference type="InterPro" id="IPR050611">
    <property type="entry name" value="ABCF"/>
</dbReference>
<evidence type="ECO:0000256" key="4">
    <source>
        <dbReference type="SAM" id="MobiDB-lite"/>
    </source>
</evidence>
<dbReference type="CDD" id="cd03221">
    <property type="entry name" value="ABCF_EF-3"/>
    <property type="match status" value="2"/>
</dbReference>
<accession>A0A2M9FZP5</accession>
<gene>
    <name evidence="6" type="ORF">CVT23_13580</name>
</gene>
<dbReference type="InterPro" id="IPR003439">
    <property type="entry name" value="ABC_transporter-like_ATP-bd"/>
</dbReference>
<dbReference type="PANTHER" id="PTHR19211:SF14">
    <property type="entry name" value="ATP-BINDING CASSETTE SUB-FAMILY F MEMBER 1"/>
    <property type="match status" value="1"/>
</dbReference>
<feature type="region of interest" description="Disordered" evidence="4">
    <location>
        <begin position="524"/>
        <end position="563"/>
    </location>
</feature>
<dbReference type="InterPro" id="IPR032524">
    <property type="entry name" value="ABC_tran_C"/>
</dbReference>
<name>A0A2M9FZP5_9PROT</name>
<feature type="domain" description="ABC transporter" evidence="5">
    <location>
        <begin position="2"/>
        <end position="250"/>
    </location>
</feature>
<dbReference type="PROSITE" id="PS50893">
    <property type="entry name" value="ABC_TRANSPORTER_2"/>
    <property type="match status" value="2"/>
</dbReference>
<dbReference type="EMBL" id="PHIG01000037">
    <property type="protein sequence ID" value="PJK28951.1"/>
    <property type="molecule type" value="Genomic_DNA"/>
</dbReference>
<reference evidence="6 7" key="1">
    <citation type="submission" date="2017-11" db="EMBL/GenBank/DDBJ databases">
        <title>Draft genome sequence of Rhizobiales bacterium SY3-13.</title>
        <authorList>
            <person name="Sun C."/>
        </authorList>
    </citation>
    <scope>NUCLEOTIDE SEQUENCE [LARGE SCALE GENOMIC DNA]</scope>
    <source>
        <strain evidence="6 7">SY3-13</strain>
    </source>
</reference>
<dbReference type="Pfam" id="PF00005">
    <property type="entry name" value="ABC_tran"/>
    <property type="match status" value="2"/>
</dbReference>
<dbReference type="InterPro" id="IPR003593">
    <property type="entry name" value="AAA+_ATPase"/>
</dbReference>
<dbReference type="GO" id="GO:0016887">
    <property type="term" value="F:ATP hydrolysis activity"/>
    <property type="evidence" value="ECO:0007669"/>
    <property type="project" value="InterPro"/>
</dbReference>
<evidence type="ECO:0000256" key="1">
    <source>
        <dbReference type="ARBA" id="ARBA00022737"/>
    </source>
</evidence>
<dbReference type="Pfam" id="PF12848">
    <property type="entry name" value="ABC_tran_Xtn"/>
    <property type="match status" value="1"/>
</dbReference>
<protein>
    <submittedName>
        <fullName evidence="6">Glycosyl transferase family 1</fullName>
    </submittedName>
</protein>
<keyword evidence="7" id="KW-1185">Reference proteome</keyword>
<dbReference type="Pfam" id="PF16326">
    <property type="entry name" value="ABC_tran_CTD"/>
    <property type="match status" value="1"/>
</dbReference>
<dbReference type="InterPro" id="IPR017871">
    <property type="entry name" value="ABC_transporter-like_CS"/>
</dbReference>
<proteinExistence type="predicted"/>
<dbReference type="GO" id="GO:0005524">
    <property type="term" value="F:ATP binding"/>
    <property type="evidence" value="ECO:0007669"/>
    <property type="project" value="UniProtKB-KW"/>
</dbReference>
<evidence type="ECO:0000256" key="2">
    <source>
        <dbReference type="ARBA" id="ARBA00022741"/>
    </source>
</evidence>
<dbReference type="GO" id="GO:0016740">
    <property type="term" value="F:transferase activity"/>
    <property type="evidence" value="ECO:0007669"/>
    <property type="project" value="UniProtKB-KW"/>
</dbReference>
<dbReference type="Gene3D" id="1.10.287.380">
    <property type="entry name" value="Valyl-tRNA synthetase, C-terminal domain"/>
    <property type="match status" value="1"/>
</dbReference>
<dbReference type="AlphaFoldDB" id="A0A2M9FZP5"/>
<dbReference type="OrthoDB" id="9762369at2"/>
<keyword evidence="2" id="KW-0547">Nucleotide-binding</keyword>
<feature type="compositionally biased region" description="Basic and acidic residues" evidence="4">
    <location>
        <begin position="524"/>
        <end position="552"/>
    </location>
</feature>
<sequence>MLVLEDITIRIAGRTLLEGATARIATGHRAGLVGPNGTGKTTLLRAIMGEVAMDSGSIETPRGSKIGTVAQEAPTGPMPAIEAVLAADTERADLLAEAETATDPHRIADIQTRLTDIGAHAAPARAATILDGLGIHADRQDQPCSAFSGGWRMRIALAAALFAEPEILLLDEPTNHLDLESTLWLEDFLQKYRHTVIIVSHDRDLLNRAVTDILHLDQLGLTLYAGNYDSFEERRRMAQRQQADLANKQAAERAHIQSFVDRFRYKASKARQAQSRLKMLAKMQPIAAVVEARAPRFPFAEPQRLAPPIISMENVDVGYEPGRPVLRRVSLRLDDDDRIALLGANGNGKSTLAKLIAGRLQAEAGRVSRSSKLKIGFFAQHQIEDLKPGRTALDHIRELRPYDSETVLRTRLDGFGLDHKRVETPAAEMSGGEKARLALCLMAQGEPHLIILDEPTNHLDIDSRQALVQALNAFGGAVILVSHDSHLVEAVADRLWLVAGGSVEAFEGDMNDYKRLALSEAAEAARPDRAAREGAAKPNRREARKKAADARAELSPLRKSMRKAEKDIETLTAQIRRIEAHLHDPEIYRGPPEKQAELNRLKAAAERAVAEAEQRWMEAAERLENAG</sequence>
<keyword evidence="6" id="KW-0808">Transferase</keyword>
<evidence type="ECO:0000259" key="5">
    <source>
        <dbReference type="PROSITE" id="PS50893"/>
    </source>
</evidence>
<evidence type="ECO:0000313" key="7">
    <source>
        <dbReference type="Proteomes" id="UP000229498"/>
    </source>
</evidence>
<dbReference type="Proteomes" id="UP000229498">
    <property type="component" value="Unassembled WGS sequence"/>
</dbReference>
<dbReference type="PANTHER" id="PTHR19211">
    <property type="entry name" value="ATP-BINDING TRANSPORT PROTEIN-RELATED"/>
    <property type="match status" value="1"/>
</dbReference>
<dbReference type="InterPro" id="IPR027417">
    <property type="entry name" value="P-loop_NTPase"/>
</dbReference>
<dbReference type="GO" id="GO:0003677">
    <property type="term" value="F:DNA binding"/>
    <property type="evidence" value="ECO:0007669"/>
    <property type="project" value="InterPro"/>
</dbReference>
<dbReference type="SUPFAM" id="SSF52540">
    <property type="entry name" value="P-loop containing nucleoside triphosphate hydrolases"/>
    <property type="match status" value="2"/>
</dbReference>
<evidence type="ECO:0000313" key="6">
    <source>
        <dbReference type="EMBL" id="PJK28951.1"/>
    </source>
</evidence>
<dbReference type="FunFam" id="3.40.50.300:FF:000011">
    <property type="entry name" value="Putative ABC transporter ATP-binding component"/>
    <property type="match status" value="1"/>
</dbReference>
<keyword evidence="3" id="KW-0067">ATP-binding</keyword>
<dbReference type="SMART" id="SM00382">
    <property type="entry name" value="AAA"/>
    <property type="match status" value="2"/>
</dbReference>